<reference evidence="1 2" key="1">
    <citation type="journal article" date="2014" name="Genome Announc.">
        <title>Draft Genome Sequence of the Haloacid-Degrading Burkholderia caribensis Strain MBA4.</title>
        <authorList>
            <person name="Pan Y."/>
            <person name="Kong K.F."/>
            <person name="Tsang J.S."/>
        </authorList>
    </citation>
    <scope>NUCLEOTIDE SEQUENCE [LARGE SCALE GENOMIC DNA]</scope>
    <source>
        <strain evidence="1 2">MBA4</strain>
    </source>
</reference>
<sequence>MPAHAVTGETAIVACASTCPTTCQKRRKAAFEAPDEACCGQSRQSGARRCVGPVICL</sequence>
<dbReference type="Proteomes" id="UP000019146">
    <property type="component" value="Chromosome 1"/>
</dbReference>
<dbReference type="AlphaFoldDB" id="A0A0P0R7T7"/>
<organism evidence="1 2">
    <name type="scientific">Paraburkholderia caribensis MBA4</name>
    <dbReference type="NCBI Taxonomy" id="1323664"/>
    <lineage>
        <taxon>Bacteria</taxon>
        <taxon>Pseudomonadati</taxon>
        <taxon>Pseudomonadota</taxon>
        <taxon>Betaproteobacteria</taxon>
        <taxon>Burkholderiales</taxon>
        <taxon>Burkholderiaceae</taxon>
        <taxon>Paraburkholderia</taxon>
    </lineage>
</organism>
<name>A0A0P0R7T7_9BURK</name>
<accession>A0A0P0R7T7</accession>
<proteinExistence type="predicted"/>
<dbReference type="EMBL" id="CP012746">
    <property type="protein sequence ID" value="ALL64006.1"/>
    <property type="molecule type" value="Genomic_DNA"/>
</dbReference>
<evidence type="ECO:0000313" key="2">
    <source>
        <dbReference type="Proteomes" id="UP000019146"/>
    </source>
</evidence>
<gene>
    <name evidence="1" type="ORF">K788_0006843</name>
</gene>
<dbReference type="KEGG" id="bcai:K788_0006843"/>
<evidence type="ECO:0000313" key="1">
    <source>
        <dbReference type="EMBL" id="ALL64006.1"/>
    </source>
</evidence>
<protein>
    <submittedName>
        <fullName evidence="1">Uncharacterized protein</fullName>
    </submittedName>
</protein>